<evidence type="ECO:0000256" key="5">
    <source>
        <dbReference type="ARBA" id="ARBA00014908"/>
    </source>
</evidence>
<evidence type="ECO:0000256" key="12">
    <source>
        <dbReference type="ARBA" id="ARBA00023125"/>
    </source>
</evidence>
<evidence type="ECO:0000256" key="7">
    <source>
        <dbReference type="ARBA" id="ARBA00022511"/>
    </source>
</evidence>
<dbReference type="Pfam" id="PF00844">
    <property type="entry name" value="Gemini_coat"/>
    <property type="match status" value="1"/>
</dbReference>
<keyword evidence="9 17" id="KW-0945">Host-virus interaction</keyword>
<evidence type="ECO:0000256" key="3">
    <source>
        <dbReference type="ARBA" id="ARBA00004501"/>
    </source>
</evidence>
<keyword evidence="11 17" id="KW-0916">Viral movement protein</keyword>
<keyword evidence="14 17" id="KW-1035">Host cytoplasm</keyword>
<dbReference type="GO" id="GO:0003697">
    <property type="term" value="F:single-stranded DNA binding"/>
    <property type="evidence" value="ECO:0007669"/>
    <property type="project" value="InterPro"/>
</dbReference>
<keyword evidence="6 17" id="KW-0813">Transport</keyword>
<organism evidence="18">
    <name type="scientific">Pepper golden mosaic virus</name>
    <dbReference type="NCBI Taxonomy" id="223301"/>
    <lineage>
        <taxon>Viruses</taxon>
        <taxon>Monodnaviria</taxon>
        <taxon>Shotokuvirae</taxon>
        <taxon>Cressdnaviricota</taxon>
        <taxon>Repensiviricetes</taxon>
        <taxon>Geplafuvirales</taxon>
        <taxon>Geminiviridae</taxon>
        <taxon>Begomovirus</taxon>
        <taxon>Begomovirus capsicummusivi</taxon>
    </lineage>
</organism>
<dbReference type="GO" id="GO:0030430">
    <property type="term" value="C:host cell cytoplasm"/>
    <property type="evidence" value="ECO:0007669"/>
    <property type="project" value="UniProtKB-SubCell"/>
</dbReference>
<keyword evidence="13 17" id="KW-0472">Membrane</keyword>
<dbReference type="GO" id="GO:0043657">
    <property type="term" value="C:host cell"/>
    <property type="evidence" value="ECO:0007669"/>
    <property type="project" value="InterPro"/>
</dbReference>
<keyword evidence="8 17" id="KW-1048">Host nucleus</keyword>
<comment type="function">
    <text evidence="15 17">Binds to the genomic viral ssDNA, shuttles it into and out of the cell nucleus. Begomoviruses use 2 proteins to transport their DNA from cell to cell. The nuclear shuttle protein (NSP) shuttles it between nucleus and cytoplasm and the movement protein (MP) probably transports the DNA-NSP complex to the cell periphery and facilitates movement across the cell wall.</text>
</comment>
<dbReference type="EMBL" id="KY064024">
    <property type="protein sequence ID" value="ATI96942.1"/>
    <property type="molecule type" value="Genomic_DNA"/>
</dbReference>
<gene>
    <name evidence="18" type="primary">BV1</name>
</gene>
<name>A0A291NFP3_9GEMI</name>
<dbReference type="GO" id="GO:0019028">
    <property type="term" value="C:viral capsid"/>
    <property type="evidence" value="ECO:0007669"/>
    <property type="project" value="InterPro"/>
</dbReference>
<comment type="similarity">
    <text evidence="4 17">Belongs to the begomovirus nuclear shuttle protein family.</text>
</comment>
<dbReference type="GO" id="GO:0046740">
    <property type="term" value="P:transport of virus in host, cell to cell"/>
    <property type="evidence" value="ECO:0007669"/>
    <property type="project" value="UniProtKB-KW"/>
</dbReference>
<dbReference type="GO" id="GO:0042025">
    <property type="term" value="C:host cell nucleus"/>
    <property type="evidence" value="ECO:0007669"/>
    <property type="project" value="UniProtKB-SubCell"/>
</dbReference>
<dbReference type="InterPro" id="IPR001530">
    <property type="entry name" value="Gemini_BR1"/>
</dbReference>
<evidence type="ECO:0000256" key="8">
    <source>
        <dbReference type="ARBA" id="ARBA00022562"/>
    </source>
</evidence>
<evidence type="ECO:0000256" key="2">
    <source>
        <dbReference type="ARBA" id="ARBA00004192"/>
    </source>
</evidence>
<keyword evidence="12 17" id="KW-0238">DNA-binding</keyword>
<evidence type="ECO:0000256" key="15">
    <source>
        <dbReference type="ARBA" id="ARBA00025176"/>
    </source>
</evidence>
<evidence type="ECO:0000256" key="13">
    <source>
        <dbReference type="ARBA" id="ARBA00023136"/>
    </source>
</evidence>
<evidence type="ECO:0000256" key="6">
    <source>
        <dbReference type="ARBA" id="ARBA00022448"/>
    </source>
</evidence>
<sequence>MYQSRYKRVAPYVQRRFQPRNQVFKRTASWRRNDVKRRSIQLMKSNEEPKITSQRIHENQYGPEFVMAHNASISTFINYPLLGKNPPNRSRSYIKLKRLSFKGTVKIERVHADVHMDGVCSKIEGVFSLVIVVDRKPHLSQSGLLHTFDEVFGARILSHGNLAVTAAFKDRYYVRHVLKRVLSVEKDSLMVDIEGCTSLSNKRFNCWATFKDLEHDTCNGVYGNISKNAILVYYCWMSDVMSKASTFVTYDLDYVG</sequence>
<evidence type="ECO:0000256" key="4">
    <source>
        <dbReference type="ARBA" id="ARBA00005789"/>
    </source>
</evidence>
<evidence type="ECO:0000256" key="11">
    <source>
        <dbReference type="ARBA" id="ARBA00023031"/>
    </source>
</evidence>
<evidence type="ECO:0000256" key="17">
    <source>
        <dbReference type="RuleBase" id="RU363026"/>
    </source>
</evidence>
<proteinExistence type="inferred from homology"/>
<protein>
    <recommendedName>
        <fullName evidence="5 17">Nuclear shuttle protein</fullName>
        <shortName evidence="17">NSP</shortName>
    </recommendedName>
</protein>
<comment type="subcellular location">
    <subcellularLocation>
        <location evidence="3 17">Host cell membrane</location>
        <topology evidence="3 17">Peripheral membrane protein</topology>
        <orientation evidence="3 17">Cytoplasmic side</orientation>
    </subcellularLocation>
    <subcellularLocation>
        <location evidence="2 17">Host cytoplasm</location>
    </subcellularLocation>
    <subcellularLocation>
        <location evidence="1 17">Host nucleus</location>
    </subcellularLocation>
</comment>
<dbReference type="InterPro" id="IPR000263">
    <property type="entry name" value="GV_A/BR1_coat"/>
</dbReference>
<dbReference type="PRINTS" id="PR00223">
    <property type="entry name" value="GEMCOATARBR1"/>
</dbReference>
<comment type="subunit">
    <text evidence="16 17">Binds to single-stranded and double-stranded viral DNA. Interacts with the host nuclear shuttle interacting (NSI) protein. This interaction may allow NSP to recruit NSI monomers to the viral genome and thus regulate nuclear export of viral genome by NSP.</text>
</comment>
<dbReference type="GO" id="GO:0051027">
    <property type="term" value="P:DNA transport"/>
    <property type="evidence" value="ECO:0007669"/>
    <property type="project" value="InterPro"/>
</dbReference>
<evidence type="ECO:0000256" key="1">
    <source>
        <dbReference type="ARBA" id="ARBA00004147"/>
    </source>
</evidence>
<keyword evidence="7 17" id="KW-1032">Host cell membrane</keyword>
<evidence type="ECO:0000256" key="10">
    <source>
        <dbReference type="ARBA" id="ARBA00022870"/>
    </source>
</evidence>
<dbReference type="GO" id="GO:0005198">
    <property type="term" value="F:structural molecule activity"/>
    <property type="evidence" value="ECO:0007669"/>
    <property type="project" value="InterPro"/>
</dbReference>
<dbReference type="GO" id="GO:0020002">
    <property type="term" value="C:host cell plasma membrane"/>
    <property type="evidence" value="ECO:0007669"/>
    <property type="project" value="UniProtKB-SubCell"/>
</dbReference>
<evidence type="ECO:0000256" key="14">
    <source>
        <dbReference type="ARBA" id="ARBA00023200"/>
    </source>
</evidence>
<dbReference type="PRINTS" id="PR00225">
    <property type="entry name" value="GEMCOATBR1"/>
</dbReference>
<accession>A0A291NFP3</accession>
<keyword evidence="10 17" id="KW-1043">Host membrane</keyword>
<evidence type="ECO:0000313" key="18">
    <source>
        <dbReference type="EMBL" id="ATI96942.1"/>
    </source>
</evidence>
<evidence type="ECO:0000256" key="16">
    <source>
        <dbReference type="ARBA" id="ARBA00026026"/>
    </source>
</evidence>
<evidence type="ECO:0000256" key="9">
    <source>
        <dbReference type="ARBA" id="ARBA00022581"/>
    </source>
</evidence>
<reference evidence="18" key="1">
    <citation type="submission" date="2016-10" db="EMBL/GenBank/DDBJ databases">
        <title>Incidence and diversity of begomoviruses in tomato and sweet pepper plants in Costa Rica.</title>
        <authorList>
            <person name="Barboza N.M."/>
            <person name="Blanco-Meneses M."/>
            <person name="Esker P."/>
            <person name="Moriones E."/>
            <person name="Inoue-Nagata A.K."/>
        </authorList>
    </citation>
    <scope>NUCLEOTIDE SEQUENCE</scope>
    <source>
        <strain evidence="18">5860-23</strain>
    </source>
</reference>